<sequence length="124" mass="13898">MKEAKPSEGKRVHPLTQIGYFLLTQGNRYANSFILLACFALSGAFFVLGFNYVAPAFSYASRVNEALGQGIEFVSRDDALAAWQQAWLSVFLCLFCLGIMVFCVMVGVKMIKIILEFQRRGRTL</sequence>
<protein>
    <submittedName>
        <fullName evidence="2">Uncharacterized protein</fullName>
    </submittedName>
</protein>
<evidence type="ECO:0000313" key="3">
    <source>
        <dbReference type="Proteomes" id="UP000284751"/>
    </source>
</evidence>
<gene>
    <name evidence="2" type="ORF">DWY99_11105</name>
</gene>
<dbReference type="Proteomes" id="UP000284751">
    <property type="component" value="Unassembled WGS sequence"/>
</dbReference>
<feature type="transmembrane region" description="Helical" evidence="1">
    <location>
        <begin position="33"/>
        <end position="54"/>
    </location>
</feature>
<comment type="caution">
    <text evidence="2">The sequence shown here is derived from an EMBL/GenBank/DDBJ whole genome shotgun (WGS) entry which is preliminary data.</text>
</comment>
<keyword evidence="1" id="KW-0812">Transmembrane</keyword>
<dbReference type="AlphaFoldDB" id="A0A412AVJ4"/>
<evidence type="ECO:0000256" key="1">
    <source>
        <dbReference type="SAM" id="Phobius"/>
    </source>
</evidence>
<reference evidence="2 3" key="1">
    <citation type="submission" date="2018-08" db="EMBL/GenBank/DDBJ databases">
        <title>A genome reference for cultivated species of the human gut microbiota.</title>
        <authorList>
            <person name="Zou Y."/>
            <person name="Xue W."/>
            <person name="Luo G."/>
        </authorList>
    </citation>
    <scope>NUCLEOTIDE SEQUENCE [LARGE SCALE GENOMIC DNA]</scope>
    <source>
        <strain evidence="2 3">AF28-26</strain>
    </source>
</reference>
<keyword evidence="1" id="KW-1133">Transmembrane helix</keyword>
<dbReference type="EMBL" id="QRTC01000050">
    <property type="protein sequence ID" value="RGQ36878.1"/>
    <property type="molecule type" value="Genomic_DNA"/>
</dbReference>
<feature type="transmembrane region" description="Helical" evidence="1">
    <location>
        <begin position="86"/>
        <end position="111"/>
    </location>
</feature>
<name>A0A412AVJ4_9FIRM</name>
<proteinExistence type="predicted"/>
<accession>A0A412AVJ4</accession>
<evidence type="ECO:0000313" key="2">
    <source>
        <dbReference type="EMBL" id="RGQ36878.1"/>
    </source>
</evidence>
<organism evidence="2 3">
    <name type="scientific">[Clostridium] leptum</name>
    <dbReference type="NCBI Taxonomy" id="1535"/>
    <lineage>
        <taxon>Bacteria</taxon>
        <taxon>Bacillati</taxon>
        <taxon>Bacillota</taxon>
        <taxon>Clostridia</taxon>
        <taxon>Eubacteriales</taxon>
        <taxon>Oscillospiraceae</taxon>
        <taxon>Oscillospiraceae incertae sedis</taxon>
    </lineage>
</organism>
<keyword evidence="1" id="KW-0472">Membrane</keyword>